<protein>
    <submittedName>
        <fullName evidence="3">Uncharacterized protein</fullName>
    </submittedName>
</protein>
<sequence length="136" mass="15054">MKILRIFNSTFSNGLKCSEVSRCLHVSTYSLNHFDKVENTKVIYELPEVLKKWEENSANHLKAELGGLRDDIEALQGDIKGGTKDVQGEIKALLDDLKGDIKGVQGEIKRVNKIAVYSVLAGTAIGFTLKAIYDSQ</sequence>
<dbReference type="Proteomes" id="UP000887540">
    <property type="component" value="Unplaced"/>
</dbReference>
<keyword evidence="1" id="KW-1133">Transmembrane helix</keyword>
<dbReference type="WBParaSite" id="ACRNAN_scaffold4675.g7279.t1">
    <property type="protein sequence ID" value="ACRNAN_scaffold4675.g7279.t1"/>
    <property type="gene ID" value="ACRNAN_scaffold4675.g7279"/>
</dbReference>
<name>A0A914DZ06_9BILA</name>
<reference evidence="3" key="1">
    <citation type="submission" date="2022-11" db="UniProtKB">
        <authorList>
            <consortium name="WormBaseParasite"/>
        </authorList>
    </citation>
    <scope>IDENTIFICATION</scope>
</reference>
<feature type="transmembrane region" description="Helical" evidence="1">
    <location>
        <begin position="114"/>
        <end position="133"/>
    </location>
</feature>
<evidence type="ECO:0000256" key="1">
    <source>
        <dbReference type="SAM" id="Phobius"/>
    </source>
</evidence>
<dbReference type="SUPFAM" id="SSF58100">
    <property type="entry name" value="Bacterial hemolysins"/>
    <property type="match status" value="1"/>
</dbReference>
<evidence type="ECO:0000313" key="3">
    <source>
        <dbReference type="WBParaSite" id="ACRNAN_scaffold4675.g7279.t1"/>
    </source>
</evidence>
<proteinExistence type="predicted"/>
<keyword evidence="2" id="KW-1185">Reference proteome</keyword>
<accession>A0A914DZ06</accession>
<keyword evidence="1" id="KW-0812">Transmembrane</keyword>
<keyword evidence="1" id="KW-0472">Membrane</keyword>
<organism evidence="2 3">
    <name type="scientific">Acrobeloides nanus</name>
    <dbReference type="NCBI Taxonomy" id="290746"/>
    <lineage>
        <taxon>Eukaryota</taxon>
        <taxon>Metazoa</taxon>
        <taxon>Ecdysozoa</taxon>
        <taxon>Nematoda</taxon>
        <taxon>Chromadorea</taxon>
        <taxon>Rhabditida</taxon>
        <taxon>Tylenchina</taxon>
        <taxon>Cephalobomorpha</taxon>
        <taxon>Cephaloboidea</taxon>
        <taxon>Cephalobidae</taxon>
        <taxon>Acrobeloides</taxon>
    </lineage>
</organism>
<evidence type="ECO:0000313" key="2">
    <source>
        <dbReference type="Proteomes" id="UP000887540"/>
    </source>
</evidence>
<dbReference type="AlphaFoldDB" id="A0A914DZ06"/>